<proteinExistence type="predicted"/>
<dbReference type="Proteomes" id="UP000218505">
    <property type="component" value="Chromosome"/>
</dbReference>
<gene>
    <name evidence="2" type="ORF">CNX65_33490</name>
</gene>
<dbReference type="KEGG" id="apre:CNX65_33490"/>
<organism evidence="2 3">
    <name type="scientific">Actinosynnema pretiosum</name>
    <dbReference type="NCBI Taxonomy" id="42197"/>
    <lineage>
        <taxon>Bacteria</taxon>
        <taxon>Bacillati</taxon>
        <taxon>Actinomycetota</taxon>
        <taxon>Actinomycetes</taxon>
        <taxon>Pseudonocardiales</taxon>
        <taxon>Pseudonocardiaceae</taxon>
        <taxon>Actinosynnema</taxon>
    </lineage>
</organism>
<name>A0A290ZF71_9PSEU</name>
<feature type="region of interest" description="Disordered" evidence="1">
    <location>
        <begin position="1"/>
        <end position="24"/>
    </location>
</feature>
<reference evidence="2" key="1">
    <citation type="submission" date="2017-09" db="EMBL/GenBank/DDBJ databases">
        <title>Complete Genome Sequence of ansamitocin-producing Bacterium Actinosynnema pretiosum X47.</title>
        <authorList>
            <person name="Cao G."/>
            <person name="Zong G."/>
            <person name="Zhong C."/>
            <person name="Fu J."/>
        </authorList>
    </citation>
    <scope>NUCLEOTIDE SEQUENCE [LARGE SCALE GENOMIC DNA]</scope>
    <source>
        <strain evidence="2">X47</strain>
    </source>
</reference>
<evidence type="ECO:0008006" key="4">
    <source>
        <dbReference type="Google" id="ProtNLM"/>
    </source>
</evidence>
<evidence type="ECO:0000256" key="1">
    <source>
        <dbReference type="SAM" id="MobiDB-lite"/>
    </source>
</evidence>
<accession>A0A290ZF71</accession>
<dbReference type="AlphaFoldDB" id="A0A290ZF71"/>
<evidence type="ECO:0000313" key="3">
    <source>
        <dbReference type="Proteomes" id="UP000218505"/>
    </source>
</evidence>
<keyword evidence="3" id="KW-1185">Reference proteome</keyword>
<dbReference type="EMBL" id="CP023445">
    <property type="protein sequence ID" value="ATE57619.1"/>
    <property type="molecule type" value="Genomic_DNA"/>
</dbReference>
<sequence>MTQAHPTPVISTAERPGVGLDGLPRPTEDRVVLLENAVVLLDGATSPTPRQRDGGWHSRELAAQFTGPLLGDLAEELAGAIDRLRARHGLVPGDSPSSTVAILRWSAETVDALVLADSPVVVFGPPGGPIPEEGEVVADHRLRDLRGKVAKVTDWRNRPGGFWVAEADPAAAGMAVRRSWPRDAVSTAVLATDGVSCGVDDYGLFPWREVTRIAFRNGPEAVLDRIRAAEERDRDRTRWRRAKAHDDQAIAVIRFD</sequence>
<protein>
    <recommendedName>
        <fullName evidence="4">Protein phosphatase 2C domain-containing protein</fullName>
    </recommendedName>
</protein>
<evidence type="ECO:0000313" key="2">
    <source>
        <dbReference type="EMBL" id="ATE57619.1"/>
    </source>
</evidence>
<dbReference type="RefSeq" id="WP_096497276.1">
    <property type="nucleotide sequence ID" value="NZ_CP023445.1"/>
</dbReference>